<proteinExistence type="predicted"/>
<keyword evidence="2" id="KW-1185">Reference proteome</keyword>
<reference evidence="1 2" key="1">
    <citation type="journal article" date="2023" name="Mol. Ecol. Resour.">
        <title>Chromosome-level genome assembly of a triploid poplar Populus alba 'Berolinensis'.</title>
        <authorList>
            <person name="Chen S."/>
            <person name="Yu Y."/>
            <person name="Wang X."/>
            <person name="Wang S."/>
            <person name="Zhang T."/>
            <person name="Zhou Y."/>
            <person name="He R."/>
            <person name="Meng N."/>
            <person name="Wang Y."/>
            <person name="Liu W."/>
            <person name="Liu Z."/>
            <person name="Liu J."/>
            <person name="Guo Q."/>
            <person name="Huang H."/>
            <person name="Sederoff R.R."/>
            <person name="Wang G."/>
            <person name="Qu G."/>
            <person name="Chen S."/>
        </authorList>
    </citation>
    <scope>NUCLEOTIDE SEQUENCE [LARGE SCALE GENOMIC DNA]</scope>
    <source>
        <strain evidence="1">SC-2020</strain>
    </source>
</reference>
<sequence>MQTTMSKSYDDDYYLQQLFALLLIRRKVAGTGLESEIGCCLLMTSNEAEGIKLKIQFDLRMIKGKGIREVKLIIS</sequence>
<comment type="caution">
    <text evidence="1">The sequence shown here is derived from an EMBL/GenBank/DDBJ whole genome shotgun (WGS) entry which is preliminary data.</text>
</comment>
<evidence type="ECO:0000313" key="2">
    <source>
        <dbReference type="Proteomes" id="UP001164929"/>
    </source>
</evidence>
<dbReference type="Proteomes" id="UP001164929">
    <property type="component" value="Chromosome 1"/>
</dbReference>
<accession>A0AAD6WF25</accession>
<protein>
    <submittedName>
        <fullName evidence="1">Uncharacterized protein</fullName>
    </submittedName>
</protein>
<dbReference type="EMBL" id="JAQIZT010000001">
    <property type="protein sequence ID" value="KAJ7010493.1"/>
    <property type="molecule type" value="Genomic_DNA"/>
</dbReference>
<name>A0AAD6WF25_9ROSI</name>
<evidence type="ECO:0000313" key="1">
    <source>
        <dbReference type="EMBL" id="KAJ7010493.1"/>
    </source>
</evidence>
<organism evidence="1 2">
    <name type="scientific">Populus alba x Populus x berolinensis</name>
    <dbReference type="NCBI Taxonomy" id="444605"/>
    <lineage>
        <taxon>Eukaryota</taxon>
        <taxon>Viridiplantae</taxon>
        <taxon>Streptophyta</taxon>
        <taxon>Embryophyta</taxon>
        <taxon>Tracheophyta</taxon>
        <taxon>Spermatophyta</taxon>
        <taxon>Magnoliopsida</taxon>
        <taxon>eudicotyledons</taxon>
        <taxon>Gunneridae</taxon>
        <taxon>Pentapetalae</taxon>
        <taxon>rosids</taxon>
        <taxon>fabids</taxon>
        <taxon>Malpighiales</taxon>
        <taxon>Salicaceae</taxon>
        <taxon>Saliceae</taxon>
        <taxon>Populus</taxon>
    </lineage>
</organism>
<dbReference type="AlphaFoldDB" id="A0AAD6WF25"/>
<gene>
    <name evidence="1" type="ORF">NC653_001056</name>
</gene>